<evidence type="ECO:0000313" key="2">
    <source>
        <dbReference type="Proteomes" id="UP001221189"/>
    </source>
</evidence>
<reference evidence="1 2" key="1">
    <citation type="submission" date="2022-10" db="EMBL/GenBank/DDBJ databases">
        <title>Paucibacter sp. hw1 Genome sequencing.</title>
        <authorList>
            <person name="Park S."/>
        </authorList>
    </citation>
    <scope>NUCLEOTIDE SEQUENCE [LARGE SCALE GENOMIC DNA]</scope>
    <source>
        <strain evidence="2">hw1</strain>
    </source>
</reference>
<dbReference type="Proteomes" id="UP001221189">
    <property type="component" value="Unassembled WGS sequence"/>
</dbReference>
<accession>A0ABT5KD26</accession>
<keyword evidence="2" id="KW-1185">Reference proteome</keyword>
<protein>
    <submittedName>
        <fullName evidence="1">Uncharacterized protein</fullName>
    </submittedName>
</protein>
<comment type="caution">
    <text evidence="1">The sequence shown here is derived from an EMBL/GenBank/DDBJ whole genome shotgun (WGS) entry which is preliminary data.</text>
</comment>
<sequence length="165" mass="19402">MDDIDPEAWLIEGESVLCGLDCEVYELADCVELPDELEVQATLADCDPYHEENWDEWFEFIHNSDLLLPVEQSCNSEGLLLPWDMRGVRLWTLPADLLSKLHLFFDECPRHTQALLVNHVFWLVRFERIRRLGSPILRLQDVEFPDEEEPAFFRPNLLTIRYSGR</sequence>
<evidence type="ECO:0000313" key="1">
    <source>
        <dbReference type="EMBL" id="MDC8771773.1"/>
    </source>
</evidence>
<gene>
    <name evidence="1" type="ORF">PRZ03_09355</name>
</gene>
<organism evidence="1 2">
    <name type="scientific">Roseateles albus</name>
    <dbReference type="NCBI Taxonomy" id="2987525"/>
    <lineage>
        <taxon>Bacteria</taxon>
        <taxon>Pseudomonadati</taxon>
        <taxon>Pseudomonadota</taxon>
        <taxon>Betaproteobacteria</taxon>
        <taxon>Burkholderiales</taxon>
        <taxon>Sphaerotilaceae</taxon>
        <taxon>Roseateles</taxon>
    </lineage>
</organism>
<dbReference type="RefSeq" id="WP_273600056.1">
    <property type="nucleotide sequence ID" value="NZ_JAQQXT010000004.1"/>
</dbReference>
<proteinExistence type="predicted"/>
<name>A0ABT5KD26_9BURK</name>
<dbReference type="EMBL" id="JAQQXT010000004">
    <property type="protein sequence ID" value="MDC8771773.1"/>
    <property type="molecule type" value="Genomic_DNA"/>
</dbReference>